<dbReference type="Proteomes" id="UP001589609">
    <property type="component" value="Unassembled WGS sequence"/>
</dbReference>
<evidence type="ECO:0000256" key="1">
    <source>
        <dbReference type="SAM" id="MobiDB-lite"/>
    </source>
</evidence>
<protein>
    <submittedName>
        <fullName evidence="2">Uncharacterized protein</fullName>
    </submittedName>
</protein>
<sequence>MMNKKGVKQKGNYNAPANQQKESDIIASIDEMKKEHKPEYVNIYWDEWR</sequence>
<dbReference type="EMBL" id="JBHMAF010000017">
    <property type="protein sequence ID" value="MFB9757862.1"/>
    <property type="molecule type" value="Genomic_DNA"/>
</dbReference>
<comment type="caution">
    <text evidence="2">The sequence shown here is derived from an EMBL/GenBank/DDBJ whole genome shotgun (WGS) entry which is preliminary data.</text>
</comment>
<reference evidence="2 3" key="1">
    <citation type="submission" date="2024-09" db="EMBL/GenBank/DDBJ databases">
        <authorList>
            <person name="Sun Q."/>
            <person name="Mori K."/>
        </authorList>
    </citation>
    <scope>NUCLEOTIDE SEQUENCE [LARGE SCALE GENOMIC DNA]</scope>
    <source>
        <strain evidence="2 3">JCM 11201</strain>
    </source>
</reference>
<evidence type="ECO:0000313" key="3">
    <source>
        <dbReference type="Proteomes" id="UP001589609"/>
    </source>
</evidence>
<organism evidence="2 3">
    <name type="scientific">Ectobacillus funiculus</name>
    <dbReference type="NCBI Taxonomy" id="137993"/>
    <lineage>
        <taxon>Bacteria</taxon>
        <taxon>Bacillati</taxon>
        <taxon>Bacillota</taxon>
        <taxon>Bacilli</taxon>
        <taxon>Bacillales</taxon>
        <taxon>Bacillaceae</taxon>
        <taxon>Ectobacillus</taxon>
    </lineage>
</organism>
<gene>
    <name evidence="2" type="ORF">ACFFMS_04795</name>
</gene>
<accession>A0ABV5WBB1</accession>
<evidence type="ECO:0000313" key="2">
    <source>
        <dbReference type="EMBL" id="MFB9757862.1"/>
    </source>
</evidence>
<keyword evidence="3" id="KW-1185">Reference proteome</keyword>
<name>A0ABV5WBB1_9BACI</name>
<feature type="region of interest" description="Disordered" evidence="1">
    <location>
        <begin position="1"/>
        <end position="22"/>
    </location>
</feature>
<proteinExistence type="predicted"/>
<feature type="compositionally biased region" description="Polar residues" evidence="1">
    <location>
        <begin position="11"/>
        <end position="20"/>
    </location>
</feature>
<dbReference type="RefSeq" id="WP_379948118.1">
    <property type="nucleotide sequence ID" value="NZ_JBHMAF010000017.1"/>
</dbReference>